<protein>
    <submittedName>
        <fullName evidence="3">Transposase</fullName>
    </submittedName>
</protein>
<comment type="caution">
    <text evidence="3">The sequence shown here is derived from an EMBL/GenBank/DDBJ whole genome shotgun (WGS) entry which is preliminary data.</text>
</comment>
<sequence length="238" mass="27068">MLARFRYRIEPTEVQRSMLARTFGCARVVFNDAIRCRDDAYRAGESLSPAEVQRRVITQAKARDERVWLSEVASVALVQSVRDAHRAFSNFFDSVKGRRRGRKVGRPRFKSRKDNRQSFRLTRNGFSLRPDGRLYLAKVGEVRVRWSRDLPSEHSSVTVIREPDGHYYASFVVEVEPTPLPPVEREAGIDLGIARLATVADTTGGRVEVANPRHLAGRLRKLARLEREKARRAKGGAN</sequence>
<evidence type="ECO:0000259" key="2">
    <source>
        <dbReference type="Pfam" id="PF12323"/>
    </source>
</evidence>
<dbReference type="InterPro" id="IPR001959">
    <property type="entry name" value="Transposase"/>
</dbReference>
<dbReference type="AlphaFoldDB" id="A0A5B2W5L2"/>
<name>A0A5B2W5L2_9PSEU</name>
<reference evidence="3 4" key="2">
    <citation type="submission" date="2019-09" db="EMBL/GenBank/DDBJ databases">
        <authorList>
            <person name="Jin C."/>
        </authorList>
    </citation>
    <scope>NUCLEOTIDE SEQUENCE [LARGE SCALE GENOMIC DNA]</scope>
    <source>
        <strain evidence="3 4">AN110305</strain>
    </source>
</reference>
<evidence type="ECO:0000313" key="4">
    <source>
        <dbReference type="Proteomes" id="UP000323454"/>
    </source>
</evidence>
<dbReference type="Pfam" id="PF01385">
    <property type="entry name" value="OrfB_IS605"/>
    <property type="match status" value="1"/>
</dbReference>
<accession>A0A5B2W5L2</accession>
<dbReference type="Pfam" id="PF12323">
    <property type="entry name" value="HTH_OrfB_IS605"/>
    <property type="match status" value="1"/>
</dbReference>
<evidence type="ECO:0000259" key="1">
    <source>
        <dbReference type="Pfam" id="PF01385"/>
    </source>
</evidence>
<dbReference type="EMBL" id="VUOB01000146">
    <property type="protein sequence ID" value="KAA2246078.1"/>
    <property type="molecule type" value="Genomic_DNA"/>
</dbReference>
<feature type="non-terminal residue" evidence="3">
    <location>
        <position position="238"/>
    </location>
</feature>
<feature type="domain" description="Probable transposase IS891/IS1136/IS1341" evidence="1">
    <location>
        <begin position="170"/>
        <end position="237"/>
    </location>
</feature>
<evidence type="ECO:0000313" key="3">
    <source>
        <dbReference type="EMBL" id="KAA2246078.1"/>
    </source>
</evidence>
<proteinExistence type="predicted"/>
<organism evidence="3 4">
    <name type="scientific">Solihabitans fulvus</name>
    <dbReference type="NCBI Taxonomy" id="1892852"/>
    <lineage>
        <taxon>Bacteria</taxon>
        <taxon>Bacillati</taxon>
        <taxon>Actinomycetota</taxon>
        <taxon>Actinomycetes</taxon>
        <taxon>Pseudonocardiales</taxon>
        <taxon>Pseudonocardiaceae</taxon>
        <taxon>Solihabitans</taxon>
    </lineage>
</organism>
<keyword evidence="4" id="KW-1185">Reference proteome</keyword>
<dbReference type="Proteomes" id="UP000323454">
    <property type="component" value="Unassembled WGS sequence"/>
</dbReference>
<dbReference type="OrthoDB" id="6230307at2"/>
<reference evidence="3 4" key="1">
    <citation type="submission" date="2019-09" db="EMBL/GenBank/DDBJ databases">
        <title>Goodfellowia gen. nov., a new genus of the Pseudonocardineae related to Actinoalloteichus, containing Goodfellowia coeruleoviolacea gen. nov., comb. nov. gen. nov., comb. nov.</title>
        <authorList>
            <person name="Labeda D."/>
        </authorList>
    </citation>
    <scope>NUCLEOTIDE SEQUENCE [LARGE SCALE GENOMIC DNA]</scope>
    <source>
        <strain evidence="3 4">AN110305</strain>
    </source>
</reference>
<dbReference type="InterPro" id="IPR021027">
    <property type="entry name" value="Transposase_put_HTH"/>
</dbReference>
<gene>
    <name evidence="3" type="ORF">F0L68_40840</name>
</gene>
<feature type="domain" description="Transposase putative helix-turn-helix" evidence="2">
    <location>
        <begin position="1"/>
        <end position="45"/>
    </location>
</feature>
<dbReference type="NCBIfam" id="NF040570">
    <property type="entry name" value="guided_TnpB"/>
    <property type="match status" value="1"/>
</dbReference>